<sequence length="80" mass="9142">IKIDDARNDIEQENGDDDDVVPIEVEDVQQQRQSKQRHTSRGSIEYVHALNNDQQSTSASLNNIENLKSKSKIHDEDIII</sequence>
<dbReference type="Proteomes" id="UP000676336">
    <property type="component" value="Unassembled WGS sequence"/>
</dbReference>
<feature type="non-terminal residue" evidence="2">
    <location>
        <position position="80"/>
    </location>
</feature>
<comment type="caution">
    <text evidence="2">The sequence shown here is derived from an EMBL/GenBank/DDBJ whole genome shotgun (WGS) entry which is preliminary data.</text>
</comment>
<evidence type="ECO:0000256" key="1">
    <source>
        <dbReference type="SAM" id="MobiDB-lite"/>
    </source>
</evidence>
<organism evidence="2 3">
    <name type="scientific">Rotaria magnacalcarata</name>
    <dbReference type="NCBI Taxonomy" id="392030"/>
    <lineage>
        <taxon>Eukaryota</taxon>
        <taxon>Metazoa</taxon>
        <taxon>Spiralia</taxon>
        <taxon>Gnathifera</taxon>
        <taxon>Rotifera</taxon>
        <taxon>Eurotatoria</taxon>
        <taxon>Bdelloidea</taxon>
        <taxon>Philodinida</taxon>
        <taxon>Philodinidae</taxon>
        <taxon>Rotaria</taxon>
    </lineage>
</organism>
<proteinExistence type="predicted"/>
<feature type="non-terminal residue" evidence="2">
    <location>
        <position position="1"/>
    </location>
</feature>
<dbReference type="AlphaFoldDB" id="A0A8S2YZD4"/>
<feature type="region of interest" description="Disordered" evidence="1">
    <location>
        <begin position="1"/>
        <end position="42"/>
    </location>
</feature>
<feature type="compositionally biased region" description="Basic and acidic residues" evidence="1">
    <location>
        <begin position="1"/>
        <end position="10"/>
    </location>
</feature>
<feature type="compositionally biased region" description="Acidic residues" evidence="1">
    <location>
        <begin position="11"/>
        <end position="27"/>
    </location>
</feature>
<evidence type="ECO:0000313" key="2">
    <source>
        <dbReference type="EMBL" id="CAF4600851.1"/>
    </source>
</evidence>
<dbReference type="EMBL" id="CAJOBI010103970">
    <property type="protein sequence ID" value="CAF4600851.1"/>
    <property type="molecule type" value="Genomic_DNA"/>
</dbReference>
<name>A0A8S2YZD4_9BILA</name>
<gene>
    <name evidence="2" type="ORF">SMN809_LOCUS39074</name>
</gene>
<reference evidence="2" key="1">
    <citation type="submission" date="2021-02" db="EMBL/GenBank/DDBJ databases">
        <authorList>
            <person name="Nowell W R."/>
        </authorList>
    </citation>
    <scope>NUCLEOTIDE SEQUENCE</scope>
</reference>
<evidence type="ECO:0000313" key="3">
    <source>
        <dbReference type="Proteomes" id="UP000676336"/>
    </source>
</evidence>
<protein>
    <submittedName>
        <fullName evidence="2">Uncharacterized protein</fullName>
    </submittedName>
</protein>
<accession>A0A8S2YZD4</accession>